<evidence type="ECO:0000256" key="8">
    <source>
        <dbReference type="RuleBase" id="RU000605"/>
    </source>
</evidence>
<dbReference type="EMBL" id="FNAQ01000022">
    <property type="protein sequence ID" value="SDE65759.1"/>
    <property type="molecule type" value="Genomic_DNA"/>
</dbReference>
<keyword evidence="7" id="KW-0274">FAD</keyword>
<dbReference type="PROSITE" id="PS00788">
    <property type="entry name" value="CHORISMATE_SYNTHASE_2"/>
    <property type="match status" value="1"/>
</dbReference>
<dbReference type="NCBIfam" id="TIGR00033">
    <property type="entry name" value="aroC"/>
    <property type="match status" value="1"/>
</dbReference>
<evidence type="ECO:0000256" key="7">
    <source>
        <dbReference type="HAMAP-Rule" id="MF_00300"/>
    </source>
</evidence>
<dbReference type="PANTHER" id="PTHR21085:SF0">
    <property type="entry name" value="CHORISMATE SYNTHASE"/>
    <property type="match status" value="1"/>
</dbReference>
<feature type="binding site" evidence="7">
    <location>
        <position position="286"/>
    </location>
    <ligand>
        <name>FMN</name>
        <dbReference type="ChEBI" id="CHEBI:58210"/>
    </ligand>
</feature>
<keyword evidence="7" id="KW-0288">FMN</keyword>
<dbReference type="InterPro" id="IPR020541">
    <property type="entry name" value="Chorismate_synthase_CS"/>
</dbReference>
<dbReference type="UniPathway" id="UPA00053">
    <property type="reaction ID" value="UER00090"/>
</dbReference>
<evidence type="ECO:0000313" key="9">
    <source>
        <dbReference type="EMBL" id="SDE65759.1"/>
    </source>
</evidence>
<dbReference type="Gene3D" id="3.60.150.10">
    <property type="entry name" value="Chorismate synthase AroC"/>
    <property type="match status" value="1"/>
</dbReference>
<dbReference type="PIRSF" id="PIRSF001456">
    <property type="entry name" value="Chorismate_synth"/>
    <property type="match status" value="1"/>
</dbReference>
<dbReference type="STRING" id="57664.SAMN05661003_12229"/>
<dbReference type="GO" id="GO:0009423">
    <property type="term" value="P:chorismate biosynthetic process"/>
    <property type="evidence" value="ECO:0007669"/>
    <property type="project" value="UniProtKB-UniRule"/>
</dbReference>
<dbReference type="AlphaFoldDB" id="A0A1G7EQ69"/>
<feature type="binding site" evidence="7">
    <location>
        <begin position="124"/>
        <end position="126"/>
    </location>
    <ligand>
        <name>FMN</name>
        <dbReference type="ChEBI" id="CHEBI:58210"/>
    </ligand>
</feature>
<keyword evidence="4 7" id="KW-0028">Amino-acid biosynthesis</keyword>
<dbReference type="Pfam" id="PF01264">
    <property type="entry name" value="Chorismate_synt"/>
    <property type="match status" value="1"/>
</dbReference>
<comment type="pathway">
    <text evidence="1 7 8">Metabolic intermediate biosynthesis; chorismate biosynthesis; chorismate from D-erythrose 4-phosphate and phosphoenolpyruvate: step 7/7.</text>
</comment>
<dbReference type="GO" id="GO:0008652">
    <property type="term" value="P:amino acid biosynthetic process"/>
    <property type="evidence" value="ECO:0007669"/>
    <property type="project" value="UniProtKB-KW"/>
</dbReference>
<accession>A0A1G7EQ69</accession>
<dbReference type="OrthoDB" id="9771806at2"/>
<dbReference type="HAMAP" id="MF_00300">
    <property type="entry name" value="Chorismate_synth"/>
    <property type="match status" value="1"/>
</dbReference>
<evidence type="ECO:0000256" key="1">
    <source>
        <dbReference type="ARBA" id="ARBA00005044"/>
    </source>
</evidence>
<evidence type="ECO:0000256" key="5">
    <source>
        <dbReference type="ARBA" id="ARBA00023141"/>
    </source>
</evidence>
<sequence length="359" mass="37529">MSSSFGTLFRLTSFGESHGAAVGAIVDGMPPRLQLSADLIQQQLDRRRPGQNKLGTSRNEADAVQILSGVEDGLTLGTPIGLLVANTDQRPRDYGNLQRIPRPSHADYSYQMKYGIQASSGGGRASARETIARVAGGAVAEAFLQQCYGVEIVAWVSAVGTIEAPALDSDSLQRSAVDSSDVRCPDPASAAAMTAEIIAAKAAKDSVGGVISCVCRNLPAGWGEPAFDRLEALLAQAMLSLPATKGFEIGSGFAGARLRGSQHNDLFVAKGNRLGTRTNRSGGVQGGISNGEPLLMRVAFKPTATIGQEQHTADYDGRPALLAAKGRHDACVVPRAVPIVEAMAALVLADLALRQRARG</sequence>
<dbReference type="FunFam" id="3.60.150.10:FF:000003">
    <property type="entry name" value="Chorismate synthase"/>
    <property type="match status" value="1"/>
</dbReference>
<keyword evidence="7" id="KW-0285">Flavoprotein</keyword>
<dbReference type="EC" id="4.2.3.5" evidence="3 7"/>
<name>A0A1G7EQ69_9BACT</name>
<evidence type="ECO:0000256" key="2">
    <source>
        <dbReference type="ARBA" id="ARBA00008014"/>
    </source>
</evidence>
<dbReference type="InterPro" id="IPR000453">
    <property type="entry name" value="Chorismate_synth"/>
</dbReference>
<dbReference type="GO" id="GO:0009073">
    <property type="term" value="P:aromatic amino acid family biosynthetic process"/>
    <property type="evidence" value="ECO:0007669"/>
    <property type="project" value="UniProtKB-KW"/>
</dbReference>
<dbReference type="InterPro" id="IPR035904">
    <property type="entry name" value="Chorismate_synth_AroC_sf"/>
</dbReference>
<feature type="binding site" evidence="7">
    <location>
        <position position="327"/>
    </location>
    <ligand>
        <name>FMN</name>
        <dbReference type="ChEBI" id="CHEBI:58210"/>
    </ligand>
</feature>
<dbReference type="GO" id="GO:0010181">
    <property type="term" value="F:FMN binding"/>
    <property type="evidence" value="ECO:0007669"/>
    <property type="project" value="TreeGrafter"/>
</dbReference>
<keyword evidence="10" id="KW-1185">Reference proteome</keyword>
<evidence type="ECO:0000256" key="4">
    <source>
        <dbReference type="ARBA" id="ARBA00022605"/>
    </source>
</evidence>
<feature type="binding site" evidence="7">
    <location>
        <position position="47"/>
    </location>
    <ligand>
        <name>NADP(+)</name>
        <dbReference type="ChEBI" id="CHEBI:58349"/>
    </ligand>
</feature>
<organism evidence="9 10">
    <name type="scientific">Desulfuromonas thiophila</name>
    <dbReference type="NCBI Taxonomy" id="57664"/>
    <lineage>
        <taxon>Bacteria</taxon>
        <taxon>Pseudomonadati</taxon>
        <taxon>Thermodesulfobacteriota</taxon>
        <taxon>Desulfuromonadia</taxon>
        <taxon>Desulfuromonadales</taxon>
        <taxon>Desulfuromonadaceae</taxon>
        <taxon>Desulfuromonas</taxon>
    </lineage>
</organism>
<keyword evidence="7" id="KW-0521">NADP</keyword>
<evidence type="ECO:0000313" key="10">
    <source>
        <dbReference type="Proteomes" id="UP000243205"/>
    </source>
</evidence>
<dbReference type="GO" id="GO:0004107">
    <property type="term" value="F:chorismate synthase activity"/>
    <property type="evidence" value="ECO:0007669"/>
    <property type="project" value="UniProtKB-UniRule"/>
</dbReference>
<comment type="subunit">
    <text evidence="7">Homotetramer.</text>
</comment>
<dbReference type="CDD" id="cd07304">
    <property type="entry name" value="Chorismate_synthase"/>
    <property type="match status" value="1"/>
</dbReference>
<comment type="caution">
    <text evidence="7">Lacks conserved residue(s) required for the propagation of feature annotation.</text>
</comment>
<reference evidence="10" key="1">
    <citation type="submission" date="2016-10" db="EMBL/GenBank/DDBJ databases">
        <authorList>
            <person name="Varghese N."/>
            <person name="Submissions S."/>
        </authorList>
    </citation>
    <scope>NUCLEOTIDE SEQUENCE [LARGE SCALE GENOMIC DNA]</scope>
    <source>
        <strain evidence="10">DSM 8987</strain>
    </source>
</reference>
<feature type="binding site" evidence="7">
    <location>
        <begin position="301"/>
        <end position="305"/>
    </location>
    <ligand>
        <name>FMN</name>
        <dbReference type="ChEBI" id="CHEBI:58210"/>
    </ligand>
</feature>
<feature type="binding site" evidence="7">
    <location>
        <position position="53"/>
    </location>
    <ligand>
        <name>NADP(+)</name>
        <dbReference type="ChEBI" id="CHEBI:58349"/>
    </ligand>
</feature>
<protein>
    <recommendedName>
        <fullName evidence="3 7">Chorismate synthase</fullName>
        <shortName evidence="7">CS</shortName>
        <ecNumber evidence="3 7">4.2.3.5</ecNumber>
    </recommendedName>
    <alternativeName>
        <fullName evidence="7">5-enolpyruvylshikimate-3-phosphate phospholyase</fullName>
    </alternativeName>
</protein>
<comment type="catalytic activity">
    <reaction evidence="7 8">
        <text>5-O-(1-carboxyvinyl)-3-phosphoshikimate = chorismate + phosphate</text>
        <dbReference type="Rhea" id="RHEA:21020"/>
        <dbReference type="ChEBI" id="CHEBI:29748"/>
        <dbReference type="ChEBI" id="CHEBI:43474"/>
        <dbReference type="ChEBI" id="CHEBI:57701"/>
        <dbReference type="EC" id="4.2.3.5"/>
    </reaction>
</comment>
<comment type="function">
    <text evidence="7">Catalyzes the anti-1,4-elimination of the C-3 phosphate and the C-6 proR hydrogen from 5-enolpyruvylshikimate-3-phosphate (EPSP) to yield chorismate, which is the branch point compound that serves as the starting substrate for the three terminal pathways of aromatic amino acid biosynthesis. This reaction introduces a second double bond into the aromatic ring system.</text>
</comment>
<keyword evidence="5 7" id="KW-0057">Aromatic amino acid biosynthesis</keyword>
<dbReference type="PANTHER" id="PTHR21085">
    <property type="entry name" value="CHORISMATE SYNTHASE"/>
    <property type="match status" value="1"/>
</dbReference>
<dbReference type="PROSITE" id="PS00787">
    <property type="entry name" value="CHORISMATE_SYNTHASE_1"/>
    <property type="match status" value="1"/>
</dbReference>
<dbReference type="NCBIfam" id="NF003793">
    <property type="entry name" value="PRK05382.1"/>
    <property type="match status" value="1"/>
</dbReference>
<dbReference type="GO" id="GO:0005829">
    <property type="term" value="C:cytosol"/>
    <property type="evidence" value="ECO:0007669"/>
    <property type="project" value="TreeGrafter"/>
</dbReference>
<proteinExistence type="inferred from homology"/>
<comment type="cofactor">
    <cofactor evidence="7 8">
        <name>FMNH2</name>
        <dbReference type="ChEBI" id="CHEBI:57618"/>
    </cofactor>
    <text evidence="7 8">Reduced FMN (FMNH(2)).</text>
</comment>
<evidence type="ECO:0000256" key="6">
    <source>
        <dbReference type="ARBA" id="ARBA00023239"/>
    </source>
</evidence>
<dbReference type="RefSeq" id="WP_092080508.1">
    <property type="nucleotide sequence ID" value="NZ_CALFZY010000038.1"/>
</dbReference>
<evidence type="ECO:0000256" key="3">
    <source>
        <dbReference type="ARBA" id="ARBA00013036"/>
    </source>
</evidence>
<gene>
    <name evidence="7" type="primary">aroC</name>
    <name evidence="9" type="ORF">SAMN05661003_12229</name>
</gene>
<dbReference type="Proteomes" id="UP000243205">
    <property type="component" value="Unassembled WGS sequence"/>
</dbReference>
<keyword evidence="6 7" id="KW-0456">Lyase</keyword>
<comment type="similarity">
    <text evidence="2 7 8">Belongs to the chorismate synthase family.</text>
</comment>
<dbReference type="SUPFAM" id="SSF103263">
    <property type="entry name" value="Chorismate synthase, AroC"/>
    <property type="match status" value="1"/>
</dbReference>